<reference evidence="1 2" key="1">
    <citation type="submission" date="2014-04" db="EMBL/GenBank/DDBJ databases">
        <authorList>
            <consortium name="DOE Joint Genome Institute"/>
            <person name="Kuo A."/>
            <person name="Zuccaro A."/>
            <person name="Kohler A."/>
            <person name="Nagy L.G."/>
            <person name="Floudas D."/>
            <person name="Copeland A."/>
            <person name="Barry K.W."/>
            <person name="Cichocki N."/>
            <person name="Veneault-Fourrey C."/>
            <person name="LaButti K."/>
            <person name="Lindquist E.A."/>
            <person name="Lipzen A."/>
            <person name="Lundell T."/>
            <person name="Morin E."/>
            <person name="Murat C."/>
            <person name="Sun H."/>
            <person name="Tunlid A."/>
            <person name="Henrissat B."/>
            <person name="Grigoriev I.V."/>
            <person name="Hibbett D.S."/>
            <person name="Martin F."/>
            <person name="Nordberg H.P."/>
            <person name="Cantor M.N."/>
            <person name="Hua S.X."/>
        </authorList>
    </citation>
    <scope>NUCLEOTIDE SEQUENCE [LARGE SCALE GENOMIC DNA]</scope>
    <source>
        <strain evidence="1 2">MAFF 305830</strain>
    </source>
</reference>
<dbReference type="Proteomes" id="UP000054097">
    <property type="component" value="Unassembled WGS sequence"/>
</dbReference>
<dbReference type="OrthoDB" id="2963168at2759"/>
<evidence type="ECO:0000313" key="1">
    <source>
        <dbReference type="EMBL" id="KIM25135.1"/>
    </source>
</evidence>
<dbReference type="HOGENOM" id="CLU_009958_0_1_1"/>
<evidence type="ECO:0000313" key="2">
    <source>
        <dbReference type="Proteomes" id="UP000054097"/>
    </source>
</evidence>
<dbReference type="EMBL" id="KN824317">
    <property type="protein sequence ID" value="KIM25135.1"/>
    <property type="molecule type" value="Genomic_DNA"/>
</dbReference>
<dbReference type="PANTHER" id="PTHR14187">
    <property type="entry name" value="ALPHA KINASE/ELONGATION FACTOR 2 KINASE"/>
    <property type="match status" value="1"/>
</dbReference>
<protein>
    <submittedName>
        <fullName evidence="1">Uncharacterized protein</fullName>
    </submittedName>
</protein>
<dbReference type="AlphaFoldDB" id="A0A0C3AKQ9"/>
<gene>
    <name evidence="1" type="ORF">M408DRAFT_26535</name>
</gene>
<organism evidence="1 2">
    <name type="scientific">Serendipita vermifera MAFF 305830</name>
    <dbReference type="NCBI Taxonomy" id="933852"/>
    <lineage>
        <taxon>Eukaryota</taxon>
        <taxon>Fungi</taxon>
        <taxon>Dikarya</taxon>
        <taxon>Basidiomycota</taxon>
        <taxon>Agaricomycotina</taxon>
        <taxon>Agaricomycetes</taxon>
        <taxon>Sebacinales</taxon>
        <taxon>Serendipitaceae</taxon>
        <taxon>Serendipita</taxon>
    </lineage>
</organism>
<dbReference type="STRING" id="933852.A0A0C3AKQ9"/>
<sequence length="234" mass="26383">MLNSRVQYLLLVGGFGDSQYLQKVLGDQLKTHGIYIVTTEEPSKKAAAEGAMIWYIKQSVMARIARTTIGVRVNRLYNPRDPEHVRRHKLVWSDLDGVWKLNGGFNAFVSKGTRMQSNFTHIKKFHRIYGSLQDTLGSYSCPLSIWEGEATPAWVRDLEDKDLPQLRSLCTLKADLSGLKGSFKRKVGPGGEYYRVDFRVAVRFGGTQLQARLQWDEGGVLREGPVTIIPNAII</sequence>
<keyword evidence="2" id="KW-1185">Reference proteome</keyword>
<proteinExistence type="predicted"/>
<dbReference type="PANTHER" id="PTHR14187:SF5">
    <property type="entry name" value="HEAT SHOCK 70 KDA PROTEIN 12A"/>
    <property type="match status" value="1"/>
</dbReference>
<accession>A0A0C3AKQ9</accession>
<name>A0A0C3AKQ9_SERVB</name>
<reference evidence="2" key="2">
    <citation type="submission" date="2015-01" db="EMBL/GenBank/DDBJ databases">
        <title>Evolutionary Origins and Diversification of the Mycorrhizal Mutualists.</title>
        <authorList>
            <consortium name="DOE Joint Genome Institute"/>
            <consortium name="Mycorrhizal Genomics Consortium"/>
            <person name="Kohler A."/>
            <person name="Kuo A."/>
            <person name="Nagy L.G."/>
            <person name="Floudas D."/>
            <person name="Copeland A."/>
            <person name="Barry K.W."/>
            <person name="Cichocki N."/>
            <person name="Veneault-Fourrey C."/>
            <person name="LaButti K."/>
            <person name="Lindquist E.A."/>
            <person name="Lipzen A."/>
            <person name="Lundell T."/>
            <person name="Morin E."/>
            <person name="Murat C."/>
            <person name="Riley R."/>
            <person name="Ohm R."/>
            <person name="Sun H."/>
            <person name="Tunlid A."/>
            <person name="Henrissat B."/>
            <person name="Grigoriev I.V."/>
            <person name="Hibbett D.S."/>
            <person name="Martin F."/>
        </authorList>
    </citation>
    <scope>NUCLEOTIDE SEQUENCE [LARGE SCALE GENOMIC DNA]</scope>
    <source>
        <strain evidence="2">MAFF 305830</strain>
    </source>
</reference>